<evidence type="ECO:0000259" key="4">
    <source>
        <dbReference type="Pfam" id="PF00724"/>
    </source>
</evidence>
<comment type="cofactor">
    <cofactor evidence="1">
        <name>FMN</name>
        <dbReference type="ChEBI" id="CHEBI:58210"/>
    </cofactor>
</comment>
<sequence length="359" mass="38362">MPANLFDPITVGDLQLKNRIAMAPLTRNRANPDGDVPSDLAEEYYRQRAGAGLIITEGSQISPEGKGYAWTPGIYSEAQVTGWKRVTDAVHAAGGKIAIQLWHVGRISHEVLLDGKPPVAPSAIGANGKTFDGTNMIETSVPRALETDEIARIVEDWRTAAANAKAAGFDAVEIHAANGYLIDQFLRDTTNHRDDAYGGSIENRVRLLDEIIGAVVSVMGAGRTGIRISPWSNANNVGIDSDTAALFAKVIDVINAHGLAFLEVVEGQTGGPRDWPEGGIEALRSAYKGVYIANNGYHDRADAIAAEGDMVSFGRPYISTPDLAERLAQDAPLNPLPKDKLYGGGAEGYTDYPTLAQLD</sequence>
<evidence type="ECO:0000313" key="5">
    <source>
        <dbReference type="EMBL" id="QUS35578.1"/>
    </source>
</evidence>
<feature type="domain" description="NADH:flavin oxidoreductase/NADH oxidase N-terminal" evidence="4">
    <location>
        <begin position="4"/>
        <end position="334"/>
    </location>
</feature>
<dbReference type="KEGG" id="fap:GR316_04415"/>
<dbReference type="InterPro" id="IPR013785">
    <property type="entry name" value="Aldolase_TIM"/>
</dbReference>
<evidence type="ECO:0000256" key="1">
    <source>
        <dbReference type="ARBA" id="ARBA00001917"/>
    </source>
</evidence>
<dbReference type="PANTHER" id="PTHR22893">
    <property type="entry name" value="NADH OXIDOREDUCTASE-RELATED"/>
    <property type="match status" value="1"/>
</dbReference>
<proteinExistence type="inferred from homology"/>
<dbReference type="CDD" id="cd02933">
    <property type="entry name" value="OYE_like_FMN"/>
    <property type="match status" value="1"/>
</dbReference>
<dbReference type="SUPFAM" id="SSF51395">
    <property type="entry name" value="FMN-linked oxidoreductases"/>
    <property type="match status" value="1"/>
</dbReference>
<name>A0A8J8SKP7_9RHOB</name>
<organism evidence="5 6">
    <name type="scientific">Falsirhodobacter algicola</name>
    <dbReference type="NCBI Taxonomy" id="2692330"/>
    <lineage>
        <taxon>Bacteria</taxon>
        <taxon>Pseudomonadati</taxon>
        <taxon>Pseudomonadota</taxon>
        <taxon>Alphaproteobacteria</taxon>
        <taxon>Rhodobacterales</taxon>
        <taxon>Paracoccaceae</taxon>
        <taxon>Falsirhodobacter</taxon>
    </lineage>
</organism>
<dbReference type="EMBL" id="CP047289">
    <property type="protein sequence ID" value="QUS35578.1"/>
    <property type="molecule type" value="Genomic_DNA"/>
</dbReference>
<evidence type="ECO:0000256" key="3">
    <source>
        <dbReference type="ARBA" id="ARBA00023002"/>
    </source>
</evidence>
<dbReference type="GO" id="GO:0010181">
    <property type="term" value="F:FMN binding"/>
    <property type="evidence" value="ECO:0007669"/>
    <property type="project" value="InterPro"/>
</dbReference>
<evidence type="ECO:0000256" key="2">
    <source>
        <dbReference type="ARBA" id="ARBA00005979"/>
    </source>
</evidence>
<gene>
    <name evidence="5" type="ORF">GR316_04415</name>
</gene>
<comment type="similarity">
    <text evidence="2">Belongs to the NADH:flavin oxidoreductase/NADH oxidase family.</text>
</comment>
<dbReference type="Proteomes" id="UP000679284">
    <property type="component" value="Chromosome"/>
</dbReference>
<dbReference type="Pfam" id="PF00724">
    <property type="entry name" value="Oxidored_FMN"/>
    <property type="match status" value="1"/>
</dbReference>
<dbReference type="InterPro" id="IPR001155">
    <property type="entry name" value="OxRdtase_FMN_N"/>
</dbReference>
<dbReference type="Gene3D" id="3.20.20.70">
    <property type="entry name" value="Aldolase class I"/>
    <property type="match status" value="1"/>
</dbReference>
<keyword evidence="6" id="KW-1185">Reference proteome</keyword>
<dbReference type="AlphaFoldDB" id="A0A8J8SKP7"/>
<protein>
    <submittedName>
        <fullName evidence="5">Alkene reductase</fullName>
    </submittedName>
</protein>
<dbReference type="InterPro" id="IPR045247">
    <property type="entry name" value="Oye-like"/>
</dbReference>
<accession>A0A8J8SKP7</accession>
<reference evidence="5" key="1">
    <citation type="submission" date="2020-01" db="EMBL/GenBank/DDBJ databases">
        <authorList>
            <person name="Yang Y."/>
            <person name="Kwon Y.M."/>
        </authorList>
    </citation>
    <scope>NUCLEOTIDE SEQUENCE</scope>
    <source>
        <strain evidence="5">PG104</strain>
    </source>
</reference>
<dbReference type="GO" id="GO:0016628">
    <property type="term" value="F:oxidoreductase activity, acting on the CH-CH group of donors, NAD or NADP as acceptor"/>
    <property type="evidence" value="ECO:0007669"/>
    <property type="project" value="UniProtKB-ARBA"/>
</dbReference>
<dbReference type="RefSeq" id="WP_211784826.1">
    <property type="nucleotide sequence ID" value="NZ_CP047289.1"/>
</dbReference>
<dbReference type="FunFam" id="3.20.20.70:FF:000059">
    <property type="entry name" value="N-ethylmaleimide reductase, FMN-linked"/>
    <property type="match status" value="1"/>
</dbReference>
<dbReference type="GO" id="GO:0005829">
    <property type="term" value="C:cytosol"/>
    <property type="evidence" value="ECO:0007669"/>
    <property type="project" value="UniProtKB-ARBA"/>
</dbReference>
<dbReference type="PANTHER" id="PTHR22893:SF91">
    <property type="entry name" value="NADPH DEHYDROGENASE 2-RELATED"/>
    <property type="match status" value="1"/>
</dbReference>
<keyword evidence="3" id="KW-0560">Oxidoreductase</keyword>
<evidence type="ECO:0000313" key="6">
    <source>
        <dbReference type="Proteomes" id="UP000679284"/>
    </source>
</evidence>